<evidence type="ECO:0000313" key="2">
    <source>
        <dbReference type="Proteomes" id="UP000198287"/>
    </source>
</evidence>
<dbReference type="Gene3D" id="3.40.50.1820">
    <property type="entry name" value="alpha/beta hydrolase"/>
    <property type="match status" value="1"/>
</dbReference>
<dbReference type="STRING" id="158441.A0A226D750"/>
<proteinExistence type="predicted"/>
<evidence type="ECO:0000313" key="1">
    <source>
        <dbReference type="EMBL" id="OXA40684.1"/>
    </source>
</evidence>
<keyword evidence="2" id="KW-1185">Reference proteome</keyword>
<organism evidence="1 2">
    <name type="scientific">Folsomia candida</name>
    <name type="common">Springtail</name>
    <dbReference type="NCBI Taxonomy" id="158441"/>
    <lineage>
        <taxon>Eukaryota</taxon>
        <taxon>Metazoa</taxon>
        <taxon>Ecdysozoa</taxon>
        <taxon>Arthropoda</taxon>
        <taxon>Hexapoda</taxon>
        <taxon>Collembola</taxon>
        <taxon>Entomobryomorpha</taxon>
        <taxon>Isotomoidea</taxon>
        <taxon>Isotomidae</taxon>
        <taxon>Proisotominae</taxon>
        <taxon>Folsomia</taxon>
    </lineage>
</organism>
<gene>
    <name evidence="1" type="ORF">Fcan01_24449</name>
</gene>
<dbReference type="OrthoDB" id="9974421at2759"/>
<comment type="caution">
    <text evidence="1">The sequence shown here is derived from an EMBL/GenBank/DDBJ whole genome shotgun (WGS) entry which is preliminary data.</text>
</comment>
<sequence length="258" mass="29399">MPNSIDYILDVTKMPKLHFVGYSLGNTQFFMALANQPEYNEKIGIHISYAASVFFATYAESNRLFALVWNRPLQILQKLIGGFPLPPQGIGFMLNQILLRICNPNLDILGVCRQMLFLIMGFGPEQISKEQTPSILGHLMTPTSLKMLVQLNQFMKNDRLSYYDYGAWQNLRLYGTSTPPLYNVRNVRAPTALVLAQNDVFANAQGYERLLKVLPNVVNSYTIPSKTFSHIDFVYASNANEMVYNHTIELINKFSYVH</sequence>
<name>A0A226D750_FOLCA</name>
<dbReference type="InterPro" id="IPR029058">
    <property type="entry name" value="AB_hydrolase_fold"/>
</dbReference>
<dbReference type="OMA" id="HISYAAS"/>
<dbReference type="Proteomes" id="UP000198287">
    <property type="component" value="Unassembled WGS sequence"/>
</dbReference>
<dbReference type="AlphaFoldDB" id="A0A226D750"/>
<reference evidence="1 2" key="1">
    <citation type="submission" date="2015-12" db="EMBL/GenBank/DDBJ databases">
        <title>The genome of Folsomia candida.</title>
        <authorList>
            <person name="Faddeeva A."/>
            <person name="Derks M.F."/>
            <person name="Anvar Y."/>
            <person name="Smit S."/>
            <person name="Van Straalen N."/>
            <person name="Roelofs D."/>
        </authorList>
    </citation>
    <scope>NUCLEOTIDE SEQUENCE [LARGE SCALE GENOMIC DNA]</scope>
    <source>
        <strain evidence="1 2">VU population</strain>
        <tissue evidence="1">Whole body</tissue>
    </source>
</reference>
<dbReference type="SUPFAM" id="SSF53474">
    <property type="entry name" value="alpha/beta-Hydrolases"/>
    <property type="match status" value="1"/>
</dbReference>
<dbReference type="PANTHER" id="PTHR11005">
    <property type="entry name" value="LYSOSOMAL ACID LIPASE-RELATED"/>
    <property type="match status" value="1"/>
</dbReference>
<dbReference type="EMBL" id="LNIX01000032">
    <property type="protein sequence ID" value="OXA40684.1"/>
    <property type="molecule type" value="Genomic_DNA"/>
</dbReference>
<accession>A0A226D750</accession>
<protein>
    <submittedName>
        <fullName evidence="1">Lipase 1</fullName>
    </submittedName>
</protein>